<dbReference type="FunFam" id="3.30.40.10:FF:000673">
    <property type="entry name" value="RING finger domain protein, putative"/>
    <property type="match status" value="1"/>
</dbReference>
<sequence length="370" mass="40239">MSHNKSRPVFTAHERAMARSAWGSSSARLSRDSFLPFGSCCLCLEPAVDPVACAAAGDIFCRECALSNILAQKQEIKRLEKAREQAEREAAEAKARLEAEAHERAVREFEMVQAGLGAKGGSRPAGEGAGRKGSQTAETPGRSASIQLERQDSAEVKRGEKRKFELDEDEVLRNAAEERAKARKAIEDEQNAKPTLPSFWVPSVTPISNKNDTLHEVKKKVKASPVCPSAPEGNPHHYSLHTLVSIHFVEETDTKTKLSRRICPSCTKELTNSSKATLAKPCGHVLCKKCVDQFMRPPGRLDPHAPDADPQGVRCYVCDADVIERKKSEKGGKKEKDKILPGLVELKSDGTGFSAGGVSEVKKAGVSFQA</sequence>
<feature type="domain" description="RING-type" evidence="8">
    <location>
        <begin position="263"/>
        <end position="319"/>
    </location>
</feature>
<keyword evidence="6" id="KW-0175">Coiled coil</keyword>
<dbReference type="PANTHER" id="PTHR13063:SF10">
    <property type="entry name" value="NITRIC OXIDE SYNTHASE-INTERACTING PROTEIN"/>
    <property type="match status" value="1"/>
</dbReference>
<comment type="similarity">
    <text evidence="4">Belongs to the NOSIP family.</text>
</comment>
<dbReference type="GO" id="GO:0061630">
    <property type="term" value="F:ubiquitin protein ligase activity"/>
    <property type="evidence" value="ECO:0007669"/>
    <property type="project" value="InterPro"/>
</dbReference>
<keyword evidence="4" id="KW-0539">Nucleus</keyword>
<keyword evidence="2 5" id="KW-0863">Zinc-finger</keyword>
<dbReference type="InterPro" id="IPR013083">
    <property type="entry name" value="Znf_RING/FYVE/PHD"/>
</dbReference>
<feature type="compositionally biased region" description="Polar residues" evidence="7">
    <location>
        <begin position="133"/>
        <end position="148"/>
    </location>
</feature>
<dbReference type="GO" id="GO:0005634">
    <property type="term" value="C:nucleus"/>
    <property type="evidence" value="ECO:0007669"/>
    <property type="project" value="UniProtKB-SubCell"/>
</dbReference>
<dbReference type="InterPro" id="IPR001841">
    <property type="entry name" value="Znf_RING"/>
</dbReference>
<comment type="subcellular location">
    <subcellularLocation>
        <location evidence="4">Nucleus</location>
    </subcellularLocation>
</comment>
<evidence type="ECO:0000256" key="2">
    <source>
        <dbReference type="ARBA" id="ARBA00022771"/>
    </source>
</evidence>
<evidence type="ECO:0000256" key="7">
    <source>
        <dbReference type="SAM" id="MobiDB-lite"/>
    </source>
</evidence>
<feature type="coiled-coil region" evidence="6">
    <location>
        <begin position="62"/>
        <end position="103"/>
    </location>
</feature>
<evidence type="ECO:0000256" key="6">
    <source>
        <dbReference type="SAM" id="Coils"/>
    </source>
</evidence>
<dbReference type="Pfam" id="PF14634">
    <property type="entry name" value="zf-RING_5"/>
    <property type="match status" value="1"/>
</dbReference>
<dbReference type="SUPFAM" id="SSF57850">
    <property type="entry name" value="RING/U-box"/>
    <property type="match status" value="1"/>
</dbReference>
<protein>
    <submittedName>
        <fullName evidence="9">Nitric oxide synthase-interacting protein</fullName>
    </submittedName>
</protein>
<dbReference type="EMBL" id="JANBVO010000004">
    <property type="protein sequence ID" value="KAJ9154750.1"/>
    <property type="molecule type" value="Genomic_DNA"/>
</dbReference>
<reference evidence="9" key="1">
    <citation type="submission" date="2022-07" db="EMBL/GenBank/DDBJ databases">
        <title>Fungi with potential for degradation of polypropylene.</title>
        <authorList>
            <person name="Gostincar C."/>
        </authorList>
    </citation>
    <scope>NUCLEOTIDE SEQUENCE</scope>
    <source>
        <strain evidence="9">EXF-13308</strain>
    </source>
</reference>
<organism evidence="9 10">
    <name type="scientific">Pleurostoma richardsiae</name>
    <dbReference type="NCBI Taxonomy" id="41990"/>
    <lineage>
        <taxon>Eukaryota</taxon>
        <taxon>Fungi</taxon>
        <taxon>Dikarya</taxon>
        <taxon>Ascomycota</taxon>
        <taxon>Pezizomycotina</taxon>
        <taxon>Sordariomycetes</taxon>
        <taxon>Sordariomycetidae</taxon>
        <taxon>Calosphaeriales</taxon>
        <taxon>Pleurostomataceae</taxon>
        <taxon>Pleurostoma</taxon>
    </lineage>
</organism>
<dbReference type="InterPro" id="IPR016818">
    <property type="entry name" value="NOSIP"/>
</dbReference>
<dbReference type="GO" id="GO:0008270">
    <property type="term" value="F:zinc ion binding"/>
    <property type="evidence" value="ECO:0007669"/>
    <property type="project" value="UniProtKB-KW"/>
</dbReference>
<proteinExistence type="inferred from homology"/>
<dbReference type="PANTHER" id="PTHR13063">
    <property type="entry name" value="ENOS INTERACTING PROTEIN"/>
    <property type="match status" value="1"/>
</dbReference>
<dbReference type="InterPro" id="IPR017907">
    <property type="entry name" value="Znf_RING_CS"/>
</dbReference>
<dbReference type="PIRSF" id="PIRSF023577">
    <property type="entry name" value="ENOS_interacting"/>
    <property type="match status" value="1"/>
</dbReference>
<name>A0AA38VY63_9PEZI</name>
<keyword evidence="3" id="KW-0862">Zinc</keyword>
<dbReference type="Proteomes" id="UP001174694">
    <property type="component" value="Unassembled WGS sequence"/>
</dbReference>
<evidence type="ECO:0000256" key="4">
    <source>
        <dbReference type="PIRNR" id="PIRNR023577"/>
    </source>
</evidence>
<evidence type="ECO:0000256" key="1">
    <source>
        <dbReference type="ARBA" id="ARBA00022723"/>
    </source>
</evidence>
<keyword evidence="1" id="KW-0479">Metal-binding</keyword>
<dbReference type="PROSITE" id="PS00518">
    <property type="entry name" value="ZF_RING_1"/>
    <property type="match status" value="1"/>
</dbReference>
<dbReference type="Gene3D" id="3.30.40.10">
    <property type="entry name" value="Zinc/RING finger domain, C3HC4 (zinc finger)"/>
    <property type="match status" value="1"/>
</dbReference>
<feature type="compositionally biased region" description="Basic and acidic residues" evidence="7">
    <location>
        <begin position="149"/>
        <end position="161"/>
    </location>
</feature>
<comment type="caution">
    <text evidence="9">The sequence shown here is derived from an EMBL/GenBank/DDBJ whole genome shotgun (WGS) entry which is preliminary data.</text>
</comment>
<evidence type="ECO:0000259" key="8">
    <source>
        <dbReference type="PROSITE" id="PS50089"/>
    </source>
</evidence>
<dbReference type="AlphaFoldDB" id="A0AA38VY63"/>
<gene>
    <name evidence="9" type="ORF">NKR23_g2256</name>
</gene>
<dbReference type="PROSITE" id="PS50089">
    <property type="entry name" value="ZF_RING_2"/>
    <property type="match status" value="1"/>
</dbReference>
<evidence type="ECO:0000313" key="10">
    <source>
        <dbReference type="Proteomes" id="UP001174694"/>
    </source>
</evidence>
<accession>A0AA38VY63</accession>
<evidence type="ECO:0000313" key="9">
    <source>
        <dbReference type="EMBL" id="KAJ9154750.1"/>
    </source>
</evidence>
<evidence type="ECO:0000256" key="5">
    <source>
        <dbReference type="PROSITE-ProRule" id="PRU00175"/>
    </source>
</evidence>
<evidence type="ECO:0000256" key="3">
    <source>
        <dbReference type="ARBA" id="ARBA00022833"/>
    </source>
</evidence>
<keyword evidence="10" id="KW-1185">Reference proteome</keyword>
<feature type="region of interest" description="Disordered" evidence="7">
    <location>
        <begin position="117"/>
        <end position="161"/>
    </location>
</feature>